<dbReference type="SMART" id="SM00320">
    <property type="entry name" value="WD40"/>
    <property type="match status" value="6"/>
</dbReference>
<evidence type="ECO:0000259" key="5">
    <source>
        <dbReference type="PROSITE" id="PS50011"/>
    </source>
</evidence>
<name>A0ABT7BV67_9CYAN</name>
<dbReference type="Gene3D" id="1.10.510.10">
    <property type="entry name" value="Transferase(Phosphotransferase) domain 1"/>
    <property type="match status" value="1"/>
</dbReference>
<reference evidence="6 7" key="1">
    <citation type="submission" date="2023-01" db="EMBL/GenBank/DDBJ databases">
        <title>Novel diversity within Roseofilum (Cyanobacteria; Desertifilaceae) from marine benthic mats with descriptions of four novel species.</title>
        <authorList>
            <person name="Wang Y."/>
            <person name="Berthold D.E."/>
            <person name="Hu J."/>
            <person name="Lefler F.W."/>
            <person name="Laughinghouse H.D. IV."/>
        </authorList>
    </citation>
    <scope>NUCLEOTIDE SEQUENCE [LARGE SCALE GENOMIC DNA]</scope>
    <source>
        <strain evidence="6 7">BLCC-M143</strain>
    </source>
</reference>
<keyword evidence="7" id="KW-1185">Reference proteome</keyword>
<dbReference type="PANTHER" id="PTHR44129">
    <property type="entry name" value="WD REPEAT-CONTAINING PROTEIN POP1"/>
    <property type="match status" value="1"/>
</dbReference>
<gene>
    <name evidence="6" type="ORF">PMH09_07265</name>
</gene>
<dbReference type="RefSeq" id="WP_283757644.1">
    <property type="nucleotide sequence ID" value="NZ_JAQOSQ010000005.1"/>
</dbReference>
<dbReference type="CDD" id="cd00200">
    <property type="entry name" value="WD40"/>
    <property type="match status" value="1"/>
</dbReference>
<dbReference type="PROSITE" id="PS50082">
    <property type="entry name" value="WD_REPEATS_2"/>
    <property type="match status" value="4"/>
</dbReference>
<dbReference type="SUPFAM" id="SSF50998">
    <property type="entry name" value="Quinoprotein alcohol dehydrogenase-like"/>
    <property type="match status" value="1"/>
</dbReference>
<dbReference type="PROSITE" id="PS00678">
    <property type="entry name" value="WD_REPEATS_1"/>
    <property type="match status" value="3"/>
</dbReference>
<evidence type="ECO:0000256" key="4">
    <source>
        <dbReference type="SAM" id="MobiDB-lite"/>
    </source>
</evidence>
<proteinExistence type="predicted"/>
<evidence type="ECO:0000313" key="7">
    <source>
        <dbReference type="Proteomes" id="UP001232992"/>
    </source>
</evidence>
<evidence type="ECO:0000313" key="6">
    <source>
        <dbReference type="EMBL" id="MDJ1182990.1"/>
    </source>
</evidence>
<feature type="region of interest" description="Disordered" evidence="4">
    <location>
        <begin position="360"/>
        <end position="400"/>
    </location>
</feature>
<evidence type="ECO:0000256" key="3">
    <source>
        <dbReference type="PROSITE-ProRule" id="PRU00221"/>
    </source>
</evidence>
<feature type="repeat" description="WD" evidence="3">
    <location>
        <begin position="478"/>
        <end position="512"/>
    </location>
</feature>
<keyword evidence="2" id="KW-0677">Repeat</keyword>
<feature type="repeat" description="WD" evidence="3">
    <location>
        <begin position="733"/>
        <end position="774"/>
    </location>
</feature>
<protein>
    <recommendedName>
        <fullName evidence="5">Protein kinase domain-containing protein</fullName>
    </recommendedName>
</protein>
<dbReference type="InterPro" id="IPR011009">
    <property type="entry name" value="Kinase-like_dom_sf"/>
</dbReference>
<dbReference type="Gene3D" id="2.130.10.10">
    <property type="entry name" value="YVTN repeat-like/Quinoprotein amine dehydrogenase"/>
    <property type="match status" value="2"/>
</dbReference>
<feature type="repeat" description="WD" evidence="3">
    <location>
        <begin position="686"/>
        <end position="727"/>
    </location>
</feature>
<feature type="domain" description="Protein kinase" evidence="5">
    <location>
        <begin position="14"/>
        <end position="308"/>
    </location>
</feature>
<dbReference type="InterPro" id="IPR050349">
    <property type="entry name" value="WD_LIS1/nudF_dynein_reg"/>
</dbReference>
<keyword evidence="1 3" id="KW-0853">WD repeat</keyword>
<dbReference type="InterPro" id="IPR001680">
    <property type="entry name" value="WD40_rpt"/>
</dbReference>
<dbReference type="PROSITE" id="PS50011">
    <property type="entry name" value="PROTEIN_KINASE_DOM"/>
    <property type="match status" value="1"/>
</dbReference>
<evidence type="ECO:0000256" key="2">
    <source>
        <dbReference type="ARBA" id="ARBA00022737"/>
    </source>
</evidence>
<dbReference type="SUPFAM" id="SSF56112">
    <property type="entry name" value="Protein kinase-like (PK-like)"/>
    <property type="match status" value="1"/>
</dbReference>
<dbReference type="InterPro" id="IPR019775">
    <property type="entry name" value="WD40_repeat_CS"/>
</dbReference>
<accession>A0ABT7BV67</accession>
<comment type="caution">
    <text evidence="6">The sequence shown here is derived from an EMBL/GenBank/DDBJ whole genome shotgun (WGS) entry which is preliminary data.</text>
</comment>
<dbReference type="Proteomes" id="UP001232992">
    <property type="component" value="Unassembled WGS sequence"/>
</dbReference>
<feature type="repeat" description="WD" evidence="3">
    <location>
        <begin position="569"/>
        <end position="603"/>
    </location>
</feature>
<dbReference type="InterPro" id="IPR020472">
    <property type="entry name" value="WD40_PAC1"/>
</dbReference>
<dbReference type="PROSITE" id="PS50294">
    <property type="entry name" value="WD_REPEATS_REGION"/>
    <property type="match status" value="4"/>
</dbReference>
<dbReference type="InterPro" id="IPR015943">
    <property type="entry name" value="WD40/YVTN_repeat-like_dom_sf"/>
</dbReference>
<dbReference type="PRINTS" id="PR00320">
    <property type="entry name" value="GPROTEINBRPT"/>
</dbReference>
<dbReference type="InterPro" id="IPR000719">
    <property type="entry name" value="Prot_kinase_dom"/>
</dbReference>
<dbReference type="EMBL" id="JAQOSQ010000005">
    <property type="protein sequence ID" value="MDJ1182990.1"/>
    <property type="molecule type" value="Genomic_DNA"/>
</dbReference>
<evidence type="ECO:0000256" key="1">
    <source>
        <dbReference type="ARBA" id="ARBA00022574"/>
    </source>
</evidence>
<dbReference type="Pfam" id="PF00400">
    <property type="entry name" value="WD40"/>
    <property type="match status" value="5"/>
</dbReference>
<sequence>MKLRRQSNQQSIDLEAATELGIGGEAKVYAIAEDATLVAKVYHKMKAEYASKLAAMLANPPNNPTAKQNHLSFAWPQDLLLNSQKQVVGFLMPRAQEMRPIIDLYNPKTRRTQWPWFEYSRLHRSARNLAGCLKSLHDKGYAIGDVNESNILVTQTTLVTLVDMDSIQVRHPSTGEVYRCGVGKPEFTPPELQGQSFAKLDRTPEHDCFGLAVLIFQLLMEGTHPFAGVYKLPGDPPPISQRIAKGYFPYGHRQVPFTPMPVSPPFSLLHPKLQVLFRRCFEEGFDNPHVRPDAKMWQMALQSAEEALITCDRNPQHRYGNHLQRCPWCDRAERLNGRDPFPSQGAVRQGLHLKPLNRKKIPIQPAPSPGPWQLRSHARPPRAAGWSSFTPPQPSASYPVPRPAIVRQTDRSRPSLAPLLGGLLVLGLGAGAVWYGQNPDWQPLGERWSASRSPSTVIQHQDFEINLAYTTEPLGEPVKAMAISPDSQVLASNGPDGTVKLWELPIGELTQTLQGHQDDRGSYAVSAIAMGEDGKILVSASRSDDRLKLWNLGESKGWDMEPEEGLQGVVALAISSKHNILATGSRDRTLKLWDLYNGFRRLTFTWETGWVNRLAMSADGNTLAAGTEKGHVYAVNLINFQEKPLPKQSPAPVQALVITPDNQRIIYSQTSQIFIYHLPSNTLEFQLPHPGEVRALAVSPDGKLLASGGRDRAISLWDLQQRENLGSLSDREANYRPGEISSLAFSPNGKFLVSGSDDGRMTIWNVQHPSVRAMLASRSPSKYSRFK</sequence>
<organism evidence="6 7">
    <name type="scientific">Roseofilum casamattae BLCC-M143</name>
    <dbReference type="NCBI Taxonomy" id="3022442"/>
    <lineage>
        <taxon>Bacteria</taxon>
        <taxon>Bacillati</taxon>
        <taxon>Cyanobacteriota</taxon>
        <taxon>Cyanophyceae</taxon>
        <taxon>Desertifilales</taxon>
        <taxon>Desertifilaceae</taxon>
        <taxon>Roseofilum</taxon>
        <taxon>Roseofilum casamattae</taxon>
    </lineage>
</organism>
<dbReference type="InterPro" id="IPR011047">
    <property type="entry name" value="Quinoprotein_ADH-like_sf"/>
</dbReference>